<dbReference type="AlphaFoldDB" id="A0AAV5MR75"/>
<feature type="compositionally biased region" description="Low complexity" evidence="1">
    <location>
        <begin position="145"/>
        <end position="159"/>
    </location>
</feature>
<organism evidence="2 3">
    <name type="scientific">Rubroshorea leprosula</name>
    <dbReference type="NCBI Taxonomy" id="152421"/>
    <lineage>
        <taxon>Eukaryota</taxon>
        <taxon>Viridiplantae</taxon>
        <taxon>Streptophyta</taxon>
        <taxon>Embryophyta</taxon>
        <taxon>Tracheophyta</taxon>
        <taxon>Spermatophyta</taxon>
        <taxon>Magnoliopsida</taxon>
        <taxon>eudicotyledons</taxon>
        <taxon>Gunneridae</taxon>
        <taxon>Pentapetalae</taxon>
        <taxon>rosids</taxon>
        <taxon>malvids</taxon>
        <taxon>Malvales</taxon>
        <taxon>Dipterocarpaceae</taxon>
        <taxon>Rubroshorea</taxon>
    </lineage>
</organism>
<gene>
    <name evidence="2" type="ORF">SLEP1_g58658</name>
</gene>
<feature type="compositionally biased region" description="Basic and acidic residues" evidence="1">
    <location>
        <begin position="1"/>
        <end position="21"/>
    </location>
</feature>
<accession>A0AAV5MR75</accession>
<feature type="region of interest" description="Disordered" evidence="1">
    <location>
        <begin position="1"/>
        <end position="34"/>
    </location>
</feature>
<keyword evidence="3" id="KW-1185">Reference proteome</keyword>
<reference evidence="2 3" key="1">
    <citation type="journal article" date="2021" name="Commun. Biol.">
        <title>The genome of Shorea leprosula (Dipterocarpaceae) highlights the ecological relevance of drought in aseasonal tropical rainforests.</title>
        <authorList>
            <person name="Ng K.K.S."/>
            <person name="Kobayashi M.J."/>
            <person name="Fawcett J.A."/>
            <person name="Hatakeyama M."/>
            <person name="Paape T."/>
            <person name="Ng C.H."/>
            <person name="Ang C.C."/>
            <person name="Tnah L.H."/>
            <person name="Lee C.T."/>
            <person name="Nishiyama T."/>
            <person name="Sese J."/>
            <person name="O'Brien M.J."/>
            <person name="Copetti D."/>
            <person name="Mohd Noor M.I."/>
            <person name="Ong R.C."/>
            <person name="Putra M."/>
            <person name="Sireger I.Z."/>
            <person name="Indrioko S."/>
            <person name="Kosugi Y."/>
            <person name="Izuno A."/>
            <person name="Isagi Y."/>
            <person name="Lee S.L."/>
            <person name="Shimizu K.K."/>
        </authorList>
    </citation>
    <scope>NUCLEOTIDE SEQUENCE [LARGE SCALE GENOMIC DNA]</scope>
    <source>
        <strain evidence="2">214</strain>
    </source>
</reference>
<dbReference type="EMBL" id="BPVZ01000593">
    <property type="protein sequence ID" value="GKV52052.1"/>
    <property type="molecule type" value="Genomic_DNA"/>
</dbReference>
<protein>
    <submittedName>
        <fullName evidence="2">Uncharacterized protein</fullName>
    </submittedName>
</protein>
<feature type="region of interest" description="Disordered" evidence="1">
    <location>
        <begin position="138"/>
        <end position="166"/>
    </location>
</feature>
<evidence type="ECO:0000313" key="2">
    <source>
        <dbReference type="EMBL" id="GKV52052.1"/>
    </source>
</evidence>
<sequence>MEGRKSDGRQLKKTEDKDMSSHLRSGFHKNSGEHITLSGAEVGKITLESQRNGDVHPLVESHHRINSLDLANQRNDELLQQLMGEQESGSIDFDQIAAQGMEWWRRRMDRMNPEELQRFYAVLGILKERMQSHLQQRIRIRDSNSEATSTSTPSTSTNGRGRRRRR</sequence>
<evidence type="ECO:0000256" key="1">
    <source>
        <dbReference type="SAM" id="MobiDB-lite"/>
    </source>
</evidence>
<name>A0AAV5MR75_9ROSI</name>
<evidence type="ECO:0000313" key="3">
    <source>
        <dbReference type="Proteomes" id="UP001054252"/>
    </source>
</evidence>
<comment type="caution">
    <text evidence="2">The sequence shown here is derived from an EMBL/GenBank/DDBJ whole genome shotgun (WGS) entry which is preliminary data.</text>
</comment>
<dbReference type="Proteomes" id="UP001054252">
    <property type="component" value="Unassembled WGS sequence"/>
</dbReference>
<proteinExistence type="predicted"/>